<dbReference type="InterPro" id="IPR036188">
    <property type="entry name" value="FAD/NAD-bd_sf"/>
</dbReference>
<dbReference type="PANTHER" id="PTHR42887:SF2">
    <property type="entry name" value="OS12G0638800 PROTEIN"/>
    <property type="match status" value="1"/>
</dbReference>
<dbReference type="Gene3D" id="3.50.50.60">
    <property type="entry name" value="FAD/NAD(P)-binding domain"/>
    <property type="match status" value="1"/>
</dbReference>
<dbReference type="Proteomes" id="UP000358010">
    <property type="component" value="Unassembled WGS sequence"/>
</dbReference>
<dbReference type="EMBL" id="CAADJZ010000001">
    <property type="protein sequence ID" value="VFT66913.1"/>
    <property type="molecule type" value="Genomic_DNA"/>
</dbReference>
<gene>
    <name evidence="2" type="primary">yhiN_3</name>
    <name evidence="2" type="ORF">NCTC10974_00334</name>
</gene>
<organism evidence="2 3">
    <name type="scientific">Escherichia coli</name>
    <dbReference type="NCBI Taxonomy" id="562"/>
    <lineage>
        <taxon>Bacteria</taxon>
        <taxon>Pseudomonadati</taxon>
        <taxon>Pseudomonadota</taxon>
        <taxon>Gammaproteobacteria</taxon>
        <taxon>Enterobacterales</taxon>
        <taxon>Enterobacteriaceae</taxon>
        <taxon>Escherichia</taxon>
    </lineage>
</organism>
<evidence type="ECO:0000313" key="2">
    <source>
        <dbReference type="EMBL" id="VFT66913.1"/>
    </source>
</evidence>
<protein>
    <submittedName>
        <fullName evidence="2">Oxidoreductase</fullName>
    </submittedName>
</protein>
<dbReference type="Pfam" id="PF03486">
    <property type="entry name" value="HI0933_like"/>
    <property type="match status" value="1"/>
</dbReference>
<feature type="domain" description="RsdA/BaiN/AoA(So)-like Rossmann fold-like" evidence="1">
    <location>
        <begin position="2"/>
        <end position="45"/>
    </location>
</feature>
<evidence type="ECO:0000313" key="3">
    <source>
        <dbReference type="Proteomes" id="UP000358010"/>
    </source>
</evidence>
<dbReference type="InterPro" id="IPR057661">
    <property type="entry name" value="RsdA/BaiN/AoA(So)_Rossmann"/>
</dbReference>
<dbReference type="SUPFAM" id="SSF51905">
    <property type="entry name" value="FAD/NAD(P)-binding domain"/>
    <property type="match status" value="1"/>
</dbReference>
<dbReference type="AlphaFoldDB" id="A0A485JBJ1"/>
<accession>A0A485JBJ1</accession>
<evidence type="ECO:0000259" key="1">
    <source>
        <dbReference type="Pfam" id="PF03486"/>
    </source>
</evidence>
<proteinExistence type="predicted"/>
<dbReference type="InterPro" id="IPR004792">
    <property type="entry name" value="BaiN-like"/>
</dbReference>
<sequence length="79" mass="8633">MTLGGVDTNELSSRTMEARKVPGLYFIGEVMDVTGWLGGYNFPVGVVECMGLCAGFDCSEVVLSYFLKMKIIRVALKMS</sequence>
<reference evidence="2 3" key="1">
    <citation type="submission" date="2019-03" db="EMBL/GenBank/DDBJ databases">
        <authorList>
            <consortium name="Pathogen Informatics"/>
        </authorList>
    </citation>
    <scope>NUCLEOTIDE SEQUENCE [LARGE SCALE GENOMIC DNA]</scope>
    <source>
        <strain evidence="2 3">NCTC10974</strain>
    </source>
</reference>
<name>A0A485JBJ1_ECOLX</name>
<dbReference type="PANTHER" id="PTHR42887">
    <property type="entry name" value="OS12G0638800 PROTEIN"/>
    <property type="match status" value="1"/>
</dbReference>